<keyword evidence="3" id="KW-1185">Reference proteome</keyword>
<evidence type="ECO:0000256" key="1">
    <source>
        <dbReference type="SAM" id="SignalP"/>
    </source>
</evidence>
<feature type="signal peptide" evidence="1">
    <location>
        <begin position="1"/>
        <end position="23"/>
    </location>
</feature>
<reference evidence="2 3" key="1">
    <citation type="journal article" date="2018" name="Sci. Rep.">
        <title>Genomic signatures of local adaptation to the degree of environmental predictability in rotifers.</title>
        <authorList>
            <person name="Franch-Gras L."/>
            <person name="Hahn C."/>
            <person name="Garcia-Roger E.M."/>
            <person name="Carmona M.J."/>
            <person name="Serra M."/>
            <person name="Gomez A."/>
        </authorList>
    </citation>
    <scope>NUCLEOTIDE SEQUENCE [LARGE SCALE GENOMIC DNA]</scope>
    <source>
        <strain evidence="2">HYR1</strain>
    </source>
</reference>
<dbReference type="EMBL" id="REGN01002174">
    <property type="protein sequence ID" value="RNA29723.1"/>
    <property type="molecule type" value="Genomic_DNA"/>
</dbReference>
<dbReference type="AlphaFoldDB" id="A0A3M7S1M8"/>
<keyword evidence="1" id="KW-0732">Signal</keyword>
<feature type="chain" id="PRO_5018277713" evidence="1">
    <location>
        <begin position="24"/>
        <end position="60"/>
    </location>
</feature>
<gene>
    <name evidence="2" type="ORF">BpHYR1_005748</name>
</gene>
<accession>A0A3M7S1M8</accession>
<name>A0A3M7S1M8_BRAPC</name>
<comment type="caution">
    <text evidence="2">The sequence shown here is derived from an EMBL/GenBank/DDBJ whole genome shotgun (WGS) entry which is preliminary data.</text>
</comment>
<evidence type="ECO:0000313" key="3">
    <source>
        <dbReference type="Proteomes" id="UP000276133"/>
    </source>
</evidence>
<protein>
    <submittedName>
        <fullName evidence="2">Uncharacterized protein</fullName>
    </submittedName>
</protein>
<proteinExistence type="predicted"/>
<evidence type="ECO:0000313" key="2">
    <source>
        <dbReference type="EMBL" id="RNA29723.1"/>
    </source>
</evidence>
<organism evidence="2 3">
    <name type="scientific">Brachionus plicatilis</name>
    <name type="common">Marine rotifer</name>
    <name type="synonym">Brachionus muelleri</name>
    <dbReference type="NCBI Taxonomy" id="10195"/>
    <lineage>
        <taxon>Eukaryota</taxon>
        <taxon>Metazoa</taxon>
        <taxon>Spiralia</taxon>
        <taxon>Gnathifera</taxon>
        <taxon>Rotifera</taxon>
        <taxon>Eurotatoria</taxon>
        <taxon>Monogononta</taxon>
        <taxon>Pseudotrocha</taxon>
        <taxon>Ploima</taxon>
        <taxon>Brachionidae</taxon>
        <taxon>Brachionus</taxon>
    </lineage>
</organism>
<dbReference type="Proteomes" id="UP000276133">
    <property type="component" value="Unassembled WGS sequence"/>
</dbReference>
<sequence length="60" mass="6911">MHCIGCVFTWLWVGFIGLDKASAEIMDCSWHVSHWSNFLMVVLEQKSSPCSHNIKANKMR</sequence>